<dbReference type="EMBL" id="CAUOFW020003336">
    <property type="protein sequence ID" value="CAK9159284.1"/>
    <property type="molecule type" value="Genomic_DNA"/>
</dbReference>
<dbReference type="Proteomes" id="UP001642360">
    <property type="component" value="Unassembled WGS sequence"/>
</dbReference>
<evidence type="ECO:0000313" key="3">
    <source>
        <dbReference type="Proteomes" id="UP001642360"/>
    </source>
</evidence>
<feature type="region of interest" description="Disordered" evidence="1">
    <location>
        <begin position="31"/>
        <end position="114"/>
    </location>
</feature>
<gene>
    <name evidence="2" type="ORF">ILEXP_LOCUS27984</name>
</gene>
<keyword evidence="3" id="KW-1185">Reference proteome</keyword>
<sequence length="178" mass="20263">MQFDLRTVYDPEVAWSNLTAVSTELCAMQDQRMQLPDEASVPKPRKKKPSTQTASKFQTQGDKVKRVQEIQQPPTIQKRQKKATKRGLMNQVPQFQQPEKSTSDSLPDSSTTGNEYRALRRRYLLLEEESCVVGGEMTEVEAEIRTLEGEKLSLLDKLVVLEGLVDPSEFEPQRPRLA</sequence>
<organism evidence="2 3">
    <name type="scientific">Ilex paraguariensis</name>
    <name type="common">yerba mate</name>
    <dbReference type="NCBI Taxonomy" id="185542"/>
    <lineage>
        <taxon>Eukaryota</taxon>
        <taxon>Viridiplantae</taxon>
        <taxon>Streptophyta</taxon>
        <taxon>Embryophyta</taxon>
        <taxon>Tracheophyta</taxon>
        <taxon>Spermatophyta</taxon>
        <taxon>Magnoliopsida</taxon>
        <taxon>eudicotyledons</taxon>
        <taxon>Gunneridae</taxon>
        <taxon>Pentapetalae</taxon>
        <taxon>asterids</taxon>
        <taxon>campanulids</taxon>
        <taxon>Aquifoliales</taxon>
        <taxon>Aquifoliaceae</taxon>
        <taxon>Ilex</taxon>
    </lineage>
</organism>
<comment type="caution">
    <text evidence="2">The sequence shown here is derived from an EMBL/GenBank/DDBJ whole genome shotgun (WGS) entry which is preliminary data.</text>
</comment>
<accession>A0ABC8SQ56</accession>
<feature type="compositionally biased region" description="Low complexity" evidence="1">
    <location>
        <begin position="103"/>
        <end position="114"/>
    </location>
</feature>
<evidence type="ECO:0000313" key="2">
    <source>
        <dbReference type="EMBL" id="CAK9159284.1"/>
    </source>
</evidence>
<reference evidence="2 3" key="1">
    <citation type="submission" date="2024-02" db="EMBL/GenBank/DDBJ databases">
        <authorList>
            <person name="Vignale AGUSTIN F."/>
            <person name="Sosa J E."/>
            <person name="Modenutti C."/>
        </authorList>
    </citation>
    <scope>NUCLEOTIDE SEQUENCE [LARGE SCALE GENOMIC DNA]</scope>
</reference>
<proteinExistence type="predicted"/>
<name>A0ABC8SQ56_9AQUA</name>
<evidence type="ECO:0000256" key="1">
    <source>
        <dbReference type="SAM" id="MobiDB-lite"/>
    </source>
</evidence>
<dbReference type="AlphaFoldDB" id="A0ABC8SQ56"/>
<feature type="compositionally biased region" description="Polar residues" evidence="1">
    <location>
        <begin position="50"/>
        <end position="61"/>
    </location>
</feature>
<dbReference type="PANTHER" id="PTHR37740">
    <property type="entry name" value="OS02G0193500 PROTEIN"/>
    <property type="match status" value="1"/>
</dbReference>
<dbReference type="PANTHER" id="PTHR37740:SF1">
    <property type="entry name" value="OS02G0193500 PROTEIN"/>
    <property type="match status" value="1"/>
</dbReference>
<feature type="compositionally biased region" description="Polar residues" evidence="1">
    <location>
        <begin position="91"/>
        <end position="100"/>
    </location>
</feature>
<protein>
    <submittedName>
        <fullName evidence="2">Uncharacterized protein</fullName>
    </submittedName>
</protein>